<evidence type="ECO:0000256" key="4">
    <source>
        <dbReference type="ARBA" id="ARBA00022801"/>
    </source>
</evidence>
<dbReference type="HAMAP" id="MF_01470">
    <property type="entry name" value="Cas1"/>
    <property type="match status" value="1"/>
</dbReference>
<dbReference type="InterPro" id="IPR019858">
    <property type="entry name" value="CRISPR-assoc_Cas1_HMARI/TNEAP"/>
</dbReference>
<feature type="binding site" evidence="9">
    <location>
        <position position="157"/>
    </location>
    <ligand>
        <name>Mn(2+)</name>
        <dbReference type="ChEBI" id="CHEBI:29035"/>
    </ligand>
</feature>
<evidence type="ECO:0000256" key="2">
    <source>
        <dbReference type="ARBA" id="ARBA00022723"/>
    </source>
</evidence>
<dbReference type="GO" id="GO:0051607">
    <property type="term" value="P:defense response to virus"/>
    <property type="evidence" value="ECO:0007669"/>
    <property type="project" value="UniProtKB-UniRule"/>
</dbReference>
<comment type="similarity">
    <text evidence="9">Belongs to the CRISPR-associated endonuclease Cas1 family.</text>
</comment>
<accession>A0A5C8E2I4</accession>
<dbReference type="PANTHER" id="PTHR43219">
    <property type="entry name" value="CRISPR-ASSOCIATED ENDONUCLEASE CAS1"/>
    <property type="match status" value="1"/>
</dbReference>
<evidence type="ECO:0000256" key="3">
    <source>
        <dbReference type="ARBA" id="ARBA00022759"/>
    </source>
</evidence>
<dbReference type="InterPro" id="IPR042206">
    <property type="entry name" value="CRISPR-assoc_Cas1_C"/>
</dbReference>
<dbReference type="CDD" id="cd09722">
    <property type="entry name" value="Cas1_I-B"/>
    <property type="match status" value="1"/>
</dbReference>
<comment type="function">
    <text evidence="9">CRISPR (clustered regularly interspaced short palindromic repeat), is an adaptive immune system that provides protection against mobile genetic elements (viruses, transposable elements and conjugative plasmids). CRISPR clusters contain spacers, sequences complementary to antecedent mobile elements, and target invading nucleic acids. CRISPR clusters are transcribed and processed into CRISPR RNA (crRNA). Acts as a dsDNA endonuclease. Involved in the integration of spacer DNA into the CRISPR cassette.</text>
</comment>
<dbReference type="PANTHER" id="PTHR43219:SF1">
    <property type="entry name" value="CRISPR-ASSOCIATED ENDONUCLEASE CAS1"/>
    <property type="match status" value="1"/>
</dbReference>
<name>A0A5C8E2I4_9SPIR</name>
<dbReference type="InterPro" id="IPR042211">
    <property type="entry name" value="CRISPR-assoc_Cas1_N"/>
</dbReference>
<reference evidence="10 11" key="1">
    <citation type="journal article" date="1992" name="Lakartidningen">
        <title>[Penicillin V and not amoxicillin is the first choice preparation in acute otitis].</title>
        <authorList>
            <person name="Kamme C."/>
            <person name="Lundgren K."/>
            <person name="Prellner K."/>
        </authorList>
    </citation>
    <scope>NUCLEOTIDE SEQUENCE [LARGE SCALE GENOMIC DNA]</scope>
    <source>
        <strain evidence="10 11">PC5538III-lc</strain>
    </source>
</reference>
<evidence type="ECO:0000313" key="10">
    <source>
        <dbReference type="EMBL" id="TXJ31656.1"/>
    </source>
</evidence>
<sequence length="330" mass="39340">MGDSYYLFSSGELKRKDNTLQFIKPTGEKRNLPIEVIYDIYAFGEITINTKLINFLSQTGICVHFFNYYEFYAGSFYPREKLVSGDLLVQQVGFYTDYKQRVSLAKKFVYGATENILRNLKYYNVRGRDLNEEIEAITKLEESLDSYNRIDEIMGIEGNVHRIYYRSWNKIINQEIDFEKRVKRPPDNMINSLISFLNSVLYTKILSEIYRTQLNPTISYLHEPSVKRFSLSLDVAEIFKPLIVDRLIFYLLNKNIISENDFDKESNFLRLKENVLQNIMGEVEKRLKTTIKHRTLNRDVSYRYLMRLELYKIIKHLLGEKEYSPFKIWW</sequence>
<dbReference type="GO" id="GO:0004520">
    <property type="term" value="F:DNA endonuclease activity"/>
    <property type="evidence" value="ECO:0007669"/>
    <property type="project" value="InterPro"/>
</dbReference>
<dbReference type="NCBIfam" id="TIGR03641">
    <property type="entry name" value="cas1_HMARI"/>
    <property type="match status" value="1"/>
</dbReference>
<evidence type="ECO:0000256" key="7">
    <source>
        <dbReference type="ARBA" id="ARBA00023125"/>
    </source>
</evidence>
<dbReference type="Pfam" id="PF01867">
    <property type="entry name" value="Cas_Cas1"/>
    <property type="match status" value="1"/>
</dbReference>
<dbReference type="Gene3D" id="1.20.120.920">
    <property type="entry name" value="CRISPR-associated endonuclease Cas1, C-terminal domain"/>
    <property type="match status" value="1"/>
</dbReference>
<dbReference type="RefSeq" id="WP_147736672.1">
    <property type="nucleotide sequence ID" value="NZ_SAXX01000019.1"/>
</dbReference>
<organism evidence="10 11">
    <name type="scientific">Brachyspira aalborgi</name>
    <dbReference type="NCBI Taxonomy" id="29522"/>
    <lineage>
        <taxon>Bacteria</taxon>
        <taxon>Pseudomonadati</taxon>
        <taxon>Spirochaetota</taxon>
        <taxon>Spirochaetia</taxon>
        <taxon>Brachyspirales</taxon>
        <taxon>Brachyspiraceae</taxon>
        <taxon>Brachyspira</taxon>
    </lineage>
</organism>
<dbReference type="Proteomes" id="UP000324707">
    <property type="component" value="Unassembled WGS sequence"/>
</dbReference>
<dbReference type="EMBL" id="SAXX01000019">
    <property type="protein sequence ID" value="TXJ31656.1"/>
    <property type="molecule type" value="Genomic_DNA"/>
</dbReference>
<protein>
    <recommendedName>
        <fullName evidence="9">CRISPR-associated endonuclease Cas1</fullName>
        <ecNumber evidence="9">3.1.-.-</ecNumber>
    </recommendedName>
</protein>
<evidence type="ECO:0000256" key="9">
    <source>
        <dbReference type="HAMAP-Rule" id="MF_01470"/>
    </source>
</evidence>
<feature type="binding site" evidence="9">
    <location>
        <position position="237"/>
    </location>
    <ligand>
        <name>Mn(2+)</name>
        <dbReference type="ChEBI" id="CHEBI:29035"/>
    </ligand>
</feature>
<comment type="subunit">
    <text evidence="9">Homodimer, forms a heterotetramer with a Cas2 homodimer.</text>
</comment>
<evidence type="ECO:0000256" key="6">
    <source>
        <dbReference type="ARBA" id="ARBA00023118"/>
    </source>
</evidence>
<keyword evidence="1 9" id="KW-0540">Nuclease</keyword>
<dbReference type="NCBIfam" id="TIGR00287">
    <property type="entry name" value="cas1"/>
    <property type="match status" value="1"/>
</dbReference>
<gene>
    <name evidence="10" type="primary">cas1b</name>
    <name evidence="9" type="synonym">cas1</name>
    <name evidence="10" type="ORF">EPJ69_06595</name>
</gene>
<dbReference type="Gene3D" id="3.100.10.20">
    <property type="entry name" value="CRISPR-associated endonuclease Cas1, N-terminal domain"/>
    <property type="match status" value="1"/>
</dbReference>
<keyword evidence="6 9" id="KW-0051">Antiviral defense</keyword>
<keyword evidence="3 9" id="KW-0255">Endonuclease</keyword>
<dbReference type="GO" id="GO:0003677">
    <property type="term" value="F:DNA binding"/>
    <property type="evidence" value="ECO:0007669"/>
    <property type="project" value="UniProtKB-KW"/>
</dbReference>
<dbReference type="EC" id="3.1.-.-" evidence="9"/>
<dbReference type="AlphaFoldDB" id="A0A5C8E2I4"/>
<keyword evidence="5 9" id="KW-0460">Magnesium</keyword>
<evidence type="ECO:0000256" key="8">
    <source>
        <dbReference type="ARBA" id="ARBA00023211"/>
    </source>
</evidence>
<dbReference type="GO" id="GO:0046872">
    <property type="term" value="F:metal ion binding"/>
    <property type="evidence" value="ECO:0007669"/>
    <property type="project" value="UniProtKB-UniRule"/>
</dbReference>
<evidence type="ECO:0000313" key="11">
    <source>
        <dbReference type="Proteomes" id="UP000324707"/>
    </source>
</evidence>
<dbReference type="GO" id="GO:0043571">
    <property type="term" value="P:maintenance of CRISPR repeat elements"/>
    <property type="evidence" value="ECO:0007669"/>
    <property type="project" value="UniProtKB-UniRule"/>
</dbReference>
<comment type="caution">
    <text evidence="10">The sequence shown here is derived from an EMBL/GenBank/DDBJ whole genome shotgun (WGS) entry which is preliminary data.</text>
</comment>
<dbReference type="GO" id="GO:0016787">
    <property type="term" value="F:hydrolase activity"/>
    <property type="evidence" value="ECO:0007669"/>
    <property type="project" value="UniProtKB-KW"/>
</dbReference>
<keyword evidence="7 9" id="KW-0238">DNA-binding</keyword>
<dbReference type="InterPro" id="IPR002729">
    <property type="entry name" value="CRISPR-assoc_Cas1"/>
</dbReference>
<keyword evidence="2 9" id="KW-0479">Metal-binding</keyword>
<proteinExistence type="inferred from homology"/>
<evidence type="ECO:0000256" key="1">
    <source>
        <dbReference type="ARBA" id="ARBA00022722"/>
    </source>
</evidence>
<keyword evidence="4 9" id="KW-0378">Hydrolase</keyword>
<evidence type="ECO:0000256" key="5">
    <source>
        <dbReference type="ARBA" id="ARBA00022842"/>
    </source>
</evidence>
<comment type="cofactor">
    <cofactor evidence="9">
        <name>Mg(2+)</name>
        <dbReference type="ChEBI" id="CHEBI:18420"/>
    </cofactor>
    <cofactor evidence="9">
        <name>Mn(2+)</name>
        <dbReference type="ChEBI" id="CHEBI:29035"/>
    </cofactor>
</comment>
<feature type="binding site" evidence="9">
    <location>
        <position position="222"/>
    </location>
    <ligand>
        <name>Mn(2+)</name>
        <dbReference type="ChEBI" id="CHEBI:29035"/>
    </ligand>
</feature>
<keyword evidence="8 9" id="KW-0464">Manganese</keyword>